<dbReference type="SUPFAM" id="SSF160544">
    <property type="entry name" value="EscU C-terminal domain-like"/>
    <property type="match status" value="1"/>
</dbReference>
<evidence type="ECO:0000256" key="1">
    <source>
        <dbReference type="ARBA" id="ARBA00010690"/>
    </source>
</evidence>
<organism evidence="3 4">
    <name type="scientific">Phyllobacterium brassicacearum</name>
    <dbReference type="NCBI Taxonomy" id="314235"/>
    <lineage>
        <taxon>Bacteria</taxon>
        <taxon>Pseudomonadati</taxon>
        <taxon>Pseudomonadota</taxon>
        <taxon>Alphaproteobacteria</taxon>
        <taxon>Hyphomicrobiales</taxon>
        <taxon>Phyllobacteriaceae</taxon>
        <taxon>Phyllobacterium</taxon>
    </lineage>
</organism>
<dbReference type="PANTHER" id="PTHR30531">
    <property type="entry name" value="FLAGELLAR BIOSYNTHETIC PROTEIN FLHB"/>
    <property type="match status" value="1"/>
</dbReference>
<comment type="caution">
    <text evidence="3">The sequence shown here is derived from an EMBL/GenBank/DDBJ whole genome shotgun (WGS) entry which is preliminary data.</text>
</comment>
<feature type="transmembrane region" description="Helical" evidence="2">
    <location>
        <begin position="147"/>
        <end position="170"/>
    </location>
</feature>
<dbReference type="RefSeq" id="WP_106709601.1">
    <property type="nucleotide sequence ID" value="NZ_PGGO01000002.1"/>
</dbReference>
<proteinExistence type="inferred from homology"/>
<accession>A0A2P7BUP0</accession>
<feature type="transmembrane region" description="Helical" evidence="2">
    <location>
        <begin position="190"/>
        <end position="209"/>
    </location>
</feature>
<dbReference type="InterPro" id="IPR029025">
    <property type="entry name" value="T3SS_substrate_exporter_C"/>
</dbReference>
<reference evidence="4" key="1">
    <citation type="submission" date="2017-11" db="EMBL/GenBank/DDBJ databases">
        <authorList>
            <person name="Kuznetsova I."/>
            <person name="Sazanova A."/>
            <person name="Chirak E."/>
            <person name="Safronova V."/>
            <person name="Willems A."/>
        </authorList>
    </citation>
    <scope>NUCLEOTIDE SEQUENCE [LARGE SCALE GENOMIC DNA]</scope>
    <source>
        <strain evidence="4">STM 196</strain>
    </source>
</reference>
<dbReference type="GO" id="GO:0009306">
    <property type="term" value="P:protein secretion"/>
    <property type="evidence" value="ECO:0007669"/>
    <property type="project" value="InterPro"/>
</dbReference>
<dbReference type="PANTHER" id="PTHR30531:SF12">
    <property type="entry name" value="FLAGELLAR BIOSYNTHETIC PROTEIN FLHB"/>
    <property type="match status" value="1"/>
</dbReference>
<evidence type="ECO:0000313" key="3">
    <source>
        <dbReference type="EMBL" id="PSH70187.1"/>
    </source>
</evidence>
<dbReference type="OrthoDB" id="9807950at2"/>
<gene>
    <name evidence="3" type="ORF">CU102_03600</name>
</gene>
<keyword evidence="2" id="KW-1133">Transmembrane helix</keyword>
<evidence type="ECO:0000256" key="2">
    <source>
        <dbReference type="SAM" id="Phobius"/>
    </source>
</evidence>
<comment type="similarity">
    <text evidence="1">Belongs to the type III secretion exporter family.</text>
</comment>
<dbReference type="GO" id="GO:0005886">
    <property type="term" value="C:plasma membrane"/>
    <property type="evidence" value="ECO:0007669"/>
    <property type="project" value="TreeGrafter"/>
</dbReference>
<feature type="transmembrane region" description="Helical" evidence="2">
    <location>
        <begin position="32"/>
        <end position="52"/>
    </location>
</feature>
<keyword evidence="2" id="KW-0812">Transmembrane</keyword>
<dbReference type="EMBL" id="PGGO01000002">
    <property type="protein sequence ID" value="PSH70187.1"/>
    <property type="molecule type" value="Genomic_DNA"/>
</dbReference>
<sequence length="346" mass="37431">MSQTSEEKTLPASDKKIEDARKKGQVLHSPDMVSGVIMLSCTIFLIYIAPVLRAKIGALVEEASHIHDRPFADVWHRLSTIAVQALLTATLPILLITVLAILITNVAVTRGFVFSAKPIEPDFDRINPATGLKRIFSLKSVVEFAKAIFKITAVTTAFVVVFQAGLGVLFQSLACGGACLQATFIAMIRPLAAIAVAAFLIIGFCDIFLQRWLFLREMRMTKTESKREQKDMEGDPLIRQERQRLRRSVAGTKLGLRSAVLLIGEPGTVLVGIRYVRGETPVPVIVCRASGPVTMQMHGQAGQLGIPLSTDGDLARQIANTAAIGDPVPERAFQPVANALVAAGLI</sequence>
<dbReference type="Pfam" id="PF01312">
    <property type="entry name" value="Bac_export_2"/>
    <property type="match status" value="1"/>
</dbReference>
<keyword evidence="4" id="KW-1185">Reference proteome</keyword>
<dbReference type="Gene3D" id="3.40.1690.10">
    <property type="entry name" value="secretion proteins EscU"/>
    <property type="match status" value="1"/>
</dbReference>
<dbReference type="AlphaFoldDB" id="A0A2P7BUP0"/>
<evidence type="ECO:0000313" key="4">
    <source>
        <dbReference type="Proteomes" id="UP000241444"/>
    </source>
</evidence>
<dbReference type="Proteomes" id="UP000241444">
    <property type="component" value="Unassembled WGS sequence"/>
</dbReference>
<feature type="transmembrane region" description="Helical" evidence="2">
    <location>
        <begin position="81"/>
        <end position="108"/>
    </location>
</feature>
<name>A0A2P7BUP0_9HYPH</name>
<protein>
    <submittedName>
        <fullName evidence="3">Translocation protein in type III secretion system, RhcU</fullName>
    </submittedName>
</protein>
<dbReference type="PRINTS" id="PR00950">
    <property type="entry name" value="TYPE3IMSPROT"/>
</dbReference>
<dbReference type="InterPro" id="IPR006135">
    <property type="entry name" value="T3SS_substrate_exporter"/>
</dbReference>
<keyword evidence="2" id="KW-0472">Membrane</keyword>